<feature type="region of interest" description="Disordered" evidence="2">
    <location>
        <begin position="162"/>
        <end position="187"/>
    </location>
</feature>
<feature type="compositionally biased region" description="Polar residues" evidence="2">
    <location>
        <begin position="343"/>
        <end position="359"/>
    </location>
</feature>
<evidence type="ECO:0000313" key="3">
    <source>
        <dbReference type="EMBL" id="GEU71862.1"/>
    </source>
</evidence>
<organism evidence="3">
    <name type="scientific">Tanacetum cinerariifolium</name>
    <name type="common">Dalmatian daisy</name>
    <name type="synonym">Chrysanthemum cinerariifolium</name>
    <dbReference type="NCBI Taxonomy" id="118510"/>
    <lineage>
        <taxon>Eukaryota</taxon>
        <taxon>Viridiplantae</taxon>
        <taxon>Streptophyta</taxon>
        <taxon>Embryophyta</taxon>
        <taxon>Tracheophyta</taxon>
        <taxon>Spermatophyta</taxon>
        <taxon>Magnoliopsida</taxon>
        <taxon>eudicotyledons</taxon>
        <taxon>Gunneridae</taxon>
        <taxon>Pentapetalae</taxon>
        <taxon>asterids</taxon>
        <taxon>campanulids</taxon>
        <taxon>Asterales</taxon>
        <taxon>Asteraceae</taxon>
        <taxon>Asteroideae</taxon>
        <taxon>Anthemideae</taxon>
        <taxon>Anthemidinae</taxon>
        <taxon>Tanacetum</taxon>
    </lineage>
</organism>
<gene>
    <name evidence="3" type="ORF">Tci_043840</name>
</gene>
<feature type="coiled-coil region" evidence="1">
    <location>
        <begin position="243"/>
        <end position="277"/>
    </location>
</feature>
<keyword evidence="1" id="KW-0175">Coiled coil</keyword>
<dbReference type="EMBL" id="BKCJ010006384">
    <property type="protein sequence ID" value="GEU71862.1"/>
    <property type="molecule type" value="Genomic_DNA"/>
</dbReference>
<dbReference type="AlphaFoldDB" id="A0A6L2MGI4"/>
<evidence type="ECO:0000256" key="2">
    <source>
        <dbReference type="SAM" id="MobiDB-lite"/>
    </source>
</evidence>
<accession>A0A6L2MGI4</accession>
<protein>
    <submittedName>
        <fullName evidence="3">Uncharacterized protein</fullName>
    </submittedName>
</protein>
<name>A0A6L2MGI4_TANCI</name>
<feature type="region of interest" description="Disordered" evidence="2">
    <location>
        <begin position="332"/>
        <end position="359"/>
    </location>
</feature>
<comment type="caution">
    <text evidence="3">The sequence shown here is derived from an EMBL/GenBank/DDBJ whole genome shotgun (WGS) entry which is preliminary data.</text>
</comment>
<reference evidence="3" key="1">
    <citation type="journal article" date="2019" name="Sci. Rep.">
        <title>Draft genome of Tanacetum cinerariifolium, the natural source of mosquito coil.</title>
        <authorList>
            <person name="Yamashiro T."/>
            <person name="Shiraishi A."/>
            <person name="Satake H."/>
            <person name="Nakayama K."/>
        </authorList>
    </citation>
    <scope>NUCLEOTIDE SEQUENCE</scope>
</reference>
<sequence>MEHYLSHIDYLIWQVIQNGNGHVSIIIDTNCMIKVLPPKIAEEVVARERERKARITLLMALPEDYLAKFHKMADATEKFHSLISQLEIHGAGVSHENANQKFLRSLPSSWSQVALIMRTKPGLDTLSFDDMYNNLRVFELDVKSTTTSLTSNTQNVAFVSTDNTSSTNDVSTAYSVSSPSVSKSQKEGSASYTDEVIHSFFLNQSSAPQVDCDDLEQINDDDLEEMDLKWQGILLETVELKGIKIVEKEMVEALKEKEDLKTKVKNWQNSFKNLNRLLNTQMNANDKFGLGYGNYKYGSILSYENEVLQRNYKPFGSDVEIDYSKFTYGPKQTSFDDSDSKSSENASNEFDSSVEITTSMSAPVENAPKTVCKPKVEKEKPSFAFTNSVKHVNTSRENIKEKGTPIHSIKIEKQDSHSYTRKGLGYAFTQKACFVCGSFNHLLRDCDFHDKRIAKQAELTKSKNKDTAVKALAGYNWRNKRNTLNKVFKYNSGSKFKKSVQDLLGRLKSEMAWILKRN</sequence>
<feature type="compositionally biased region" description="Low complexity" evidence="2">
    <location>
        <begin position="162"/>
        <end position="183"/>
    </location>
</feature>
<evidence type="ECO:0000256" key="1">
    <source>
        <dbReference type="SAM" id="Coils"/>
    </source>
</evidence>
<proteinExistence type="predicted"/>